<reference evidence="15" key="2">
    <citation type="journal article" date="2018" name="BMC Genomics">
        <title>Whole genome sequencing and function prediction of 133 gut anaerobes isolated from chicken caecum in pure cultures.</title>
        <authorList>
            <person name="Medvecky M."/>
            <person name="Cejkova D."/>
            <person name="Polansky O."/>
            <person name="Karasova D."/>
            <person name="Kubasova T."/>
            <person name="Cizek A."/>
            <person name="Rychlik I."/>
        </authorList>
    </citation>
    <scope>NUCLEOTIDE SEQUENCE</scope>
    <source>
        <strain evidence="15">An144</strain>
    </source>
</reference>
<feature type="domain" description="Mur ligase central" evidence="13">
    <location>
        <begin position="46"/>
        <end position="273"/>
    </location>
</feature>
<dbReference type="InterPro" id="IPR001645">
    <property type="entry name" value="Folylpolyglutamate_synth"/>
</dbReference>
<protein>
    <recommendedName>
        <fullName evidence="3">tetrahydrofolate synthase</fullName>
        <ecNumber evidence="3">6.3.2.17</ecNumber>
    </recommendedName>
    <alternativeName>
        <fullName evidence="9">Tetrahydrofolylpolyglutamate synthase</fullName>
    </alternativeName>
</protein>
<dbReference type="Gene3D" id="3.40.1190.10">
    <property type="entry name" value="Mur-like, catalytic domain"/>
    <property type="match status" value="1"/>
</dbReference>
<gene>
    <name evidence="15" type="ORF">B5E88_11015</name>
    <name evidence="14" type="ORF">P7H47_04935</name>
</gene>
<keyword evidence="4 11" id="KW-0436">Ligase</keyword>
<dbReference type="EC" id="6.3.2.17" evidence="3"/>
<dbReference type="PROSITE" id="PS01012">
    <property type="entry name" value="FOLYLPOLYGLU_SYNT_2"/>
    <property type="match status" value="1"/>
</dbReference>
<dbReference type="PANTHER" id="PTHR11136:SF0">
    <property type="entry name" value="DIHYDROFOLATE SYNTHETASE-RELATED"/>
    <property type="match status" value="1"/>
</dbReference>
<comment type="catalytic activity">
    <reaction evidence="10">
        <text>(6S)-5,6,7,8-tetrahydrofolyl-(gamma-L-Glu)(n) + L-glutamate + ATP = (6S)-5,6,7,8-tetrahydrofolyl-(gamma-L-Glu)(n+1) + ADP + phosphate + H(+)</text>
        <dbReference type="Rhea" id="RHEA:10580"/>
        <dbReference type="Rhea" id="RHEA-COMP:14738"/>
        <dbReference type="Rhea" id="RHEA-COMP:14740"/>
        <dbReference type="ChEBI" id="CHEBI:15378"/>
        <dbReference type="ChEBI" id="CHEBI:29985"/>
        <dbReference type="ChEBI" id="CHEBI:30616"/>
        <dbReference type="ChEBI" id="CHEBI:43474"/>
        <dbReference type="ChEBI" id="CHEBI:141005"/>
        <dbReference type="ChEBI" id="CHEBI:456216"/>
        <dbReference type="EC" id="6.3.2.17"/>
    </reaction>
</comment>
<keyword evidence="8" id="KW-0460">Magnesium</keyword>
<dbReference type="SUPFAM" id="SSF53623">
    <property type="entry name" value="MurD-like peptide ligases, catalytic domain"/>
    <property type="match status" value="1"/>
</dbReference>
<evidence type="ECO:0000256" key="9">
    <source>
        <dbReference type="ARBA" id="ARBA00030592"/>
    </source>
</evidence>
<evidence type="ECO:0000313" key="15">
    <source>
        <dbReference type="EMBL" id="OUQ08551.1"/>
    </source>
</evidence>
<dbReference type="InterPro" id="IPR036615">
    <property type="entry name" value="Mur_ligase_C_dom_sf"/>
</dbReference>
<dbReference type="AlphaFoldDB" id="A0A1Y4QUI6"/>
<evidence type="ECO:0000313" key="16">
    <source>
        <dbReference type="Proteomes" id="UP000196074"/>
    </source>
</evidence>
<dbReference type="GO" id="GO:0005524">
    <property type="term" value="F:ATP binding"/>
    <property type="evidence" value="ECO:0007669"/>
    <property type="project" value="UniProtKB-KW"/>
</dbReference>
<dbReference type="FunFam" id="3.40.1190.10:FF:000011">
    <property type="entry name" value="Folylpolyglutamate synthase/dihydrofolate synthase"/>
    <property type="match status" value="1"/>
</dbReference>
<evidence type="ECO:0000256" key="8">
    <source>
        <dbReference type="ARBA" id="ARBA00022842"/>
    </source>
</evidence>
<accession>A0A1Y4QUI6</accession>
<dbReference type="GO" id="GO:0005737">
    <property type="term" value="C:cytoplasm"/>
    <property type="evidence" value="ECO:0007669"/>
    <property type="project" value="TreeGrafter"/>
</dbReference>
<dbReference type="NCBIfam" id="TIGR01499">
    <property type="entry name" value="folC"/>
    <property type="match status" value="1"/>
</dbReference>
<dbReference type="Pfam" id="PF02875">
    <property type="entry name" value="Mur_ligase_C"/>
    <property type="match status" value="1"/>
</dbReference>
<dbReference type="Pfam" id="PF08245">
    <property type="entry name" value="Mur_ligase_M"/>
    <property type="match status" value="1"/>
</dbReference>
<dbReference type="InterPro" id="IPR036565">
    <property type="entry name" value="Mur-like_cat_sf"/>
</dbReference>
<dbReference type="InterPro" id="IPR018109">
    <property type="entry name" value="Folylpolyglutamate_synth_CS"/>
</dbReference>
<evidence type="ECO:0000256" key="6">
    <source>
        <dbReference type="ARBA" id="ARBA00022741"/>
    </source>
</evidence>
<evidence type="ECO:0000256" key="4">
    <source>
        <dbReference type="ARBA" id="ARBA00022598"/>
    </source>
</evidence>
<keyword evidence="6 11" id="KW-0547">Nucleotide-binding</keyword>
<evidence type="ECO:0000256" key="1">
    <source>
        <dbReference type="ARBA" id="ARBA00001946"/>
    </source>
</evidence>
<evidence type="ECO:0000256" key="2">
    <source>
        <dbReference type="ARBA" id="ARBA00008276"/>
    </source>
</evidence>
<dbReference type="InterPro" id="IPR013221">
    <property type="entry name" value="Mur_ligase_cen"/>
</dbReference>
<organism evidence="15 16">
    <name type="scientific">Enterococcus cecorum</name>
    <dbReference type="NCBI Taxonomy" id="44008"/>
    <lineage>
        <taxon>Bacteria</taxon>
        <taxon>Bacillati</taxon>
        <taxon>Bacillota</taxon>
        <taxon>Bacilli</taxon>
        <taxon>Lactobacillales</taxon>
        <taxon>Enterococcaceae</taxon>
        <taxon>Enterococcus</taxon>
    </lineage>
</organism>
<evidence type="ECO:0000259" key="12">
    <source>
        <dbReference type="Pfam" id="PF02875"/>
    </source>
</evidence>
<evidence type="ECO:0000256" key="11">
    <source>
        <dbReference type="PIRNR" id="PIRNR001563"/>
    </source>
</evidence>
<reference evidence="14" key="3">
    <citation type="submission" date="2023-03" db="EMBL/GenBank/DDBJ databases">
        <authorList>
            <person name="Shen W."/>
            <person name="Cai J."/>
        </authorList>
    </citation>
    <scope>NUCLEOTIDE SEQUENCE</scope>
    <source>
        <strain evidence="14">B245-2</strain>
    </source>
</reference>
<proteinExistence type="inferred from homology"/>
<evidence type="ECO:0000256" key="7">
    <source>
        <dbReference type="ARBA" id="ARBA00022840"/>
    </source>
</evidence>
<dbReference type="InterPro" id="IPR004101">
    <property type="entry name" value="Mur_ligase_C"/>
</dbReference>
<name>A0A1Y4QUI6_9ENTE</name>
<evidence type="ECO:0000256" key="10">
    <source>
        <dbReference type="ARBA" id="ARBA00047493"/>
    </source>
</evidence>
<dbReference type="RefSeq" id="WP_016251702.1">
    <property type="nucleotide sequence ID" value="NZ_AP035890.1"/>
</dbReference>
<evidence type="ECO:0000313" key="14">
    <source>
        <dbReference type="EMBL" id="MDT2796593.1"/>
    </source>
</evidence>
<dbReference type="GO" id="GO:0046872">
    <property type="term" value="F:metal ion binding"/>
    <property type="evidence" value="ECO:0007669"/>
    <property type="project" value="UniProtKB-KW"/>
</dbReference>
<dbReference type="GeneID" id="60871185"/>
<comment type="cofactor">
    <cofactor evidence="1">
        <name>Mg(2+)</name>
        <dbReference type="ChEBI" id="CHEBI:18420"/>
    </cofactor>
</comment>
<evidence type="ECO:0000259" key="13">
    <source>
        <dbReference type="Pfam" id="PF08245"/>
    </source>
</evidence>
<dbReference type="Proteomes" id="UP001255696">
    <property type="component" value="Unassembled WGS sequence"/>
</dbReference>
<dbReference type="GO" id="GO:0008841">
    <property type="term" value="F:dihydrofolate synthase activity"/>
    <property type="evidence" value="ECO:0007669"/>
    <property type="project" value="TreeGrafter"/>
</dbReference>
<dbReference type="EMBL" id="NFLC01000030">
    <property type="protein sequence ID" value="OUQ08551.1"/>
    <property type="molecule type" value="Genomic_DNA"/>
</dbReference>
<evidence type="ECO:0000256" key="3">
    <source>
        <dbReference type="ARBA" id="ARBA00013025"/>
    </source>
</evidence>
<comment type="caution">
    <text evidence="15">The sequence shown here is derived from an EMBL/GenBank/DDBJ whole genome shotgun (WGS) entry which is preliminary data.</text>
</comment>
<dbReference type="GO" id="GO:0004326">
    <property type="term" value="F:tetrahydrofolylpolyglutamate synthase activity"/>
    <property type="evidence" value="ECO:0007669"/>
    <property type="project" value="UniProtKB-EC"/>
</dbReference>
<dbReference type="PIRSF" id="PIRSF001563">
    <property type="entry name" value="Folylpolyglu_synth"/>
    <property type="match status" value="1"/>
</dbReference>
<keyword evidence="7 11" id="KW-0067">ATP-binding</keyword>
<evidence type="ECO:0000256" key="5">
    <source>
        <dbReference type="ARBA" id="ARBA00022723"/>
    </source>
</evidence>
<dbReference type="EMBL" id="JARQBI010000008">
    <property type="protein sequence ID" value="MDT2796593.1"/>
    <property type="molecule type" value="Genomic_DNA"/>
</dbReference>
<comment type="similarity">
    <text evidence="2 11">Belongs to the folylpolyglutamate synthase family.</text>
</comment>
<sequence length="434" mass="48957">MSFTEKEAIDWIHSRLKFGSRPGLDRIEAILSALGNPEKKVRMIHIAGTNGKGSTVSYLKHLLMQTGLTVGTFTSPYIECFNERIAINQQMIQAEQLADLTWRVKAVVEKLDEDSHLSGATEFEILTAMGFLYFYEQQVDVAIIEVGLGGLLDCTNVITPDLVGITTIGLDHQDILGETLEEIAFQKAGIIKDKVPVVCGNIETAAMSVIEQVAKEKQAPMFSYQKDYSVNYLRPDAKWGERFNYADADGEMKNLFAPLLGHHQIENAGMAIFLFKKYCELLGLPLQEKWIMQGLKATFWPARMERISQQPLIILDGAHNDHAMARLVENLDEFKDFKKYVLFSALQTKDVDGMLSMLLEVPHTKIVVSSFEHPKSIQMTEHFEQMAPDKLSVVSLWQFGLAEILENMQEEDMLLVTGSLYFVSQVRELLLGQE</sequence>
<keyword evidence="5" id="KW-0479">Metal-binding</keyword>
<dbReference type="Gene3D" id="3.90.190.20">
    <property type="entry name" value="Mur ligase, C-terminal domain"/>
    <property type="match status" value="1"/>
</dbReference>
<feature type="domain" description="Mur ligase C-terminal" evidence="12">
    <location>
        <begin position="303"/>
        <end position="419"/>
    </location>
</feature>
<dbReference type="PANTHER" id="PTHR11136">
    <property type="entry name" value="FOLYLPOLYGLUTAMATE SYNTHASE-RELATED"/>
    <property type="match status" value="1"/>
</dbReference>
<dbReference type="Proteomes" id="UP000196074">
    <property type="component" value="Unassembled WGS sequence"/>
</dbReference>
<dbReference type="SUPFAM" id="SSF53244">
    <property type="entry name" value="MurD-like peptide ligases, peptide-binding domain"/>
    <property type="match status" value="1"/>
</dbReference>
<reference evidence="16" key="1">
    <citation type="submission" date="2017-04" db="EMBL/GenBank/DDBJ databases">
        <title>Function of individual gut microbiota members based on whole genome sequencing of pure cultures obtained from chicken caecum.</title>
        <authorList>
            <person name="Medvecky M."/>
            <person name="Cejkova D."/>
            <person name="Polansky O."/>
            <person name="Karasova D."/>
            <person name="Kubasova T."/>
            <person name="Cizek A."/>
            <person name="Rychlik I."/>
        </authorList>
    </citation>
    <scope>NUCLEOTIDE SEQUENCE [LARGE SCALE GENOMIC DNA]</scope>
    <source>
        <strain evidence="16">An144</strain>
    </source>
</reference>
<dbReference type="PROSITE" id="PS01011">
    <property type="entry name" value="FOLYLPOLYGLU_SYNT_1"/>
    <property type="match status" value="1"/>
</dbReference>